<accession>A0A875RTG4</accession>
<evidence type="ECO:0000256" key="6">
    <source>
        <dbReference type="ARBA" id="ARBA00031792"/>
    </source>
</evidence>
<feature type="binding site" evidence="10">
    <location>
        <position position="241"/>
    </location>
    <ligand>
        <name>S-adenosyl-L-methionine</name>
        <dbReference type="ChEBI" id="CHEBI:59789"/>
    </ligand>
</feature>
<keyword evidence="4" id="KW-0808">Transferase</keyword>
<evidence type="ECO:0000256" key="1">
    <source>
        <dbReference type="ARBA" id="ARBA00012797"/>
    </source>
</evidence>
<sequence length="324" mass="38407">MNEPREINERAKLVKSVEPEESVESVEPAEPEGFKFKREKPQIPEGMSKHQWKKMIKRKRWEENKGKMRVNRRKRKRDRNAERKRKIDELKEKGEDYSDLMPAKKPKKLMPEEQVSTGCRIIVDCGFDEMMLEREVVSLSNQITRSYSENKRSPYRVELLITSFNKRLKERYDKSIRDYDKWDETEVKFIEDDLDVVLKDEDLSKVVYLSADTEEKLEELKSGETYIVGGIVDKGRHKNLCKDKAEKLGIKTRRLPIDESIKISGRKVLATSHVVELLIKWFKYKDWKTAFEDVLPPRKLREEKNNEKVVKKKEAIEETLEDSD</sequence>
<dbReference type="AlphaFoldDB" id="A0A875RTG4"/>
<dbReference type="CDD" id="cd18089">
    <property type="entry name" value="SPOUT_Trm10-like"/>
    <property type="match status" value="1"/>
</dbReference>
<feature type="binding site" evidence="10">
    <location>
        <position position="229"/>
    </location>
    <ligand>
        <name>S-adenosyl-L-methionine</name>
        <dbReference type="ChEBI" id="CHEBI:59789"/>
    </ligand>
</feature>
<feature type="compositionally biased region" description="Basic residues" evidence="11">
    <location>
        <begin position="50"/>
        <end position="59"/>
    </location>
</feature>
<comment type="catalytic activity">
    <reaction evidence="8">
        <text>guanosine(9) in tRNA + S-adenosyl-L-methionine = N(1)-methylguanosine(9) in tRNA + S-adenosyl-L-homocysteine + H(+)</text>
        <dbReference type="Rhea" id="RHEA:43156"/>
        <dbReference type="Rhea" id="RHEA-COMP:10367"/>
        <dbReference type="Rhea" id="RHEA-COMP:10368"/>
        <dbReference type="ChEBI" id="CHEBI:15378"/>
        <dbReference type="ChEBI" id="CHEBI:57856"/>
        <dbReference type="ChEBI" id="CHEBI:59789"/>
        <dbReference type="ChEBI" id="CHEBI:73542"/>
        <dbReference type="ChEBI" id="CHEBI:74269"/>
        <dbReference type="EC" id="2.1.1.221"/>
    </reaction>
</comment>
<evidence type="ECO:0000256" key="11">
    <source>
        <dbReference type="SAM" id="MobiDB-lite"/>
    </source>
</evidence>
<evidence type="ECO:0000256" key="10">
    <source>
        <dbReference type="PIRSR" id="PIRSR016323-2"/>
    </source>
</evidence>
<keyword evidence="5" id="KW-0949">S-adenosyl-L-methionine</keyword>
<evidence type="ECO:0000256" key="8">
    <source>
        <dbReference type="ARBA" id="ARBA00048434"/>
    </source>
</evidence>
<evidence type="ECO:0000256" key="7">
    <source>
        <dbReference type="ARBA" id="ARBA00032166"/>
    </source>
</evidence>
<organism evidence="13 14">
    <name type="scientific">Eeniella nana</name>
    <name type="common">Yeast</name>
    <name type="synonym">Brettanomyces nanus</name>
    <dbReference type="NCBI Taxonomy" id="13502"/>
    <lineage>
        <taxon>Eukaryota</taxon>
        <taxon>Fungi</taxon>
        <taxon>Dikarya</taxon>
        <taxon>Ascomycota</taxon>
        <taxon>Saccharomycotina</taxon>
        <taxon>Pichiomycetes</taxon>
        <taxon>Pichiales</taxon>
        <taxon>Pichiaceae</taxon>
        <taxon>Brettanomyces</taxon>
    </lineage>
</organism>
<dbReference type="Proteomes" id="UP000662931">
    <property type="component" value="Chromosome 1"/>
</dbReference>
<evidence type="ECO:0000313" key="13">
    <source>
        <dbReference type="EMBL" id="QPG73467.1"/>
    </source>
</evidence>
<protein>
    <recommendedName>
        <fullName evidence="2">tRNA (guanine(9)-N1)-methyltransferase</fullName>
        <ecNumber evidence="1">2.1.1.221</ecNumber>
    </recommendedName>
    <alternativeName>
        <fullName evidence="7">tRNA methyltransferase 10</fullName>
    </alternativeName>
    <alternativeName>
        <fullName evidence="6">tRNA(m1G9)-methyltransferase</fullName>
    </alternativeName>
</protein>
<feature type="compositionally biased region" description="Basic and acidic residues" evidence="11">
    <location>
        <begin position="79"/>
        <end position="94"/>
    </location>
</feature>
<feature type="region of interest" description="Disordered" evidence="11">
    <location>
        <begin position="1"/>
        <end position="94"/>
    </location>
</feature>
<dbReference type="PANTHER" id="PTHR13563">
    <property type="entry name" value="TRNA (GUANINE-9-) METHYLTRANSFERASE"/>
    <property type="match status" value="1"/>
</dbReference>
<dbReference type="Gene3D" id="3.40.1280.30">
    <property type="match status" value="1"/>
</dbReference>
<dbReference type="GeneID" id="62194179"/>
<feature type="compositionally biased region" description="Acidic residues" evidence="11">
    <location>
        <begin position="19"/>
        <end position="30"/>
    </location>
</feature>
<name>A0A875RTG4_EENNA</name>
<feature type="compositionally biased region" description="Basic and acidic residues" evidence="11">
    <location>
        <begin position="32"/>
        <end position="42"/>
    </location>
</feature>
<proteinExistence type="predicted"/>
<feature type="binding site" evidence="10">
    <location>
        <position position="209"/>
    </location>
    <ligand>
        <name>S-adenosyl-L-methionine</name>
        <dbReference type="ChEBI" id="CHEBI:59789"/>
    </ligand>
</feature>
<dbReference type="InterPro" id="IPR028564">
    <property type="entry name" value="MT_TRM10-typ"/>
</dbReference>
<gene>
    <name evidence="13" type="ORF">FOA43_000778</name>
</gene>
<dbReference type="GO" id="GO:0005634">
    <property type="term" value="C:nucleus"/>
    <property type="evidence" value="ECO:0007669"/>
    <property type="project" value="TreeGrafter"/>
</dbReference>
<dbReference type="InterPro" id="IPR038459">
    <property type="entry name" value="MT_TRM10-typ_sf"/>
</dbReference>
<keyword evidence="14" id="KW-1185">Reference proteome</keyword>
<dbReference type="GO" id="GO:0002939">
    <property type="term" value="P:tRNA N1-guanine methylation"/>
    <property type="evidence" value="ECO:0007669"/>
    <property type="project" value="TreeGrafter"/>
</dbReference>
<feature type="domain" description="SAM-dependent MTase TRM10-type" evidence="12">
    <location>
        <begin position="105"/>
        <end position="302"/>
    </location>
</feature>
<dbReference type="RefSeq" id="XP_038777032.1">
    <property type="nucleotide sequence ID" value="XM_038921104.1"/>
</dbReference>
<feature type="compositionally biased region" description="Basic and acidic residues" evidence="11">
    <location>
        <begin position="1"/>
        <end position="18"/>
    </location>
</feature>
<dbReference type="EMBL" id="CP064812">
    <property type="protein sequence ID" value="QPG73467.1"/>
    <property type="molecule type" value="Genomic_DNA"/>
</dbReference>
<evidence type="ECO:0000256" key="3">
    <source>
        <dbReference type="ARBA" id="ARBA00022603"/>
    </source>
</evidence>
<keyword evidence="3" id="KW-0489">Methyltransferase</keyword>
<dbReference type="InterPro" id="IPR007356">
    <property type="entry name" value="tRNA_m1G_MeTrfase_euk"/>
</dbReference>
<dbReference type="KEGG" id="bnn:FOA43_000778"/>
<reference evidence="13" key="1">
    <citation type="submission" date="2020-10" db="EMBL/GenBank/DDBJ databases">
        <authorList>
            <person name="Roach M.J.R."/>
        </authorList>
    </citation>
    <scope>NUCLEOTIDE SEQUENCE</scope>
    <source>
        <strain evidence="13">CBS 1945</strain>
    </source>
</reference>
<evidence type="ECO:0000256" key="4">
    <source>
        <dbReference type="ARBA" id="ARBA00022679"/>
    </source>
</evidence>
<dbReference type="PIRSF" id="PIRSF016323">
    <property type="entry name" value="tRNA_m1G_mtfrase_met"/>
    <property type="match status" value="1"/>
</dbReference>
<feature type="active site" description="Proton acceptor" evidence="9">
    <location>
        <position position="233"/>
    </location>
</feature>
<evidence type="ECO:0000259" key="12">
    <source>
        <dbReference type="PROSITE" id="PS51675"/>
    </source>
</evidence>
<evidence type="ECO:0000256" key="2">
    <source>
        <dbReference type="ARBA" id="ARBA00020451"/>
    </source>
</evidence>
<evidence type="ECO:0000256" key="9">
    <source>
        <dbReference type="PIRSR" id="PIRSR016323-1"/>
    </source>
</evidence>
<dbReference type="GO" id="GO:0000049">
    <property type="term" value="F:tRNA binding"/>
    <property type="evidence" value="ECO:0007669"/>
    <property type="project" value="TreeGrafter"/>
</dbReference>
<dbReference type="InterPro" id="IPR016653">
    <property type="entry name" value="TRM10/TRM10A"/>
</dbReference>
<dbReference type="OrthoDB" id="278300at2759"/>
<evidence type="ECO:0000313" key="14">
    <source>
        <dbReference type="Proteomes" id="UP000662931"/>
    </source>
</evidence>
<dbReference type="EC" id="2.1.1.221" evidence="1"/>
<dbReference type="GO" id="GO:0052905">
    <property type="term" value="F:tRNA (guanosine(9)-N1)-methyltransferase activity"/>
    <property type="evidence" value="ECO:0007669"/>
    <property type="project" value="UniProtKB-EC"/>
</dbReference>
<feature type="binding site" evidence="10">
    <location>
        <position position="255"/>
    </location>
    <ligand>
        <name>S-adenosyl-L-methionine</name>
        <dbReference type="ChEBI" id="CHEBI:59789"/>
    </ligand>
</feature>
<dbReference type="PROSITE" id="PS51675">
    <property type="entry name" value="SAM_MT_TRM10"/>
    <property type="match status" value="1"/>
</dbReference>
<feature type="compositionally biased region" description="Basic residues" evidence="11">
    <location>
        <begin position="67"/>
        <end position="78"/>
    </location>
</feature>
<dbReference type="PANTHER" id="PTHR13563:SF13">
    <property type="entry name" value="TRNA METHYLTRANSFERASE 10 HOMOLOG A"/>
    <property type="match status" value="1"/>
</dbReference>
<evidence type="ECO:0000256" key="5">
    <source>
        <dbReference type="ARBA" id="ARBA00022691"/>
    </source>
</evidence>